<gene>
    <name evidence="2" type="ORF">PIB30_060743</name>
</gene>
<proteinExistence type="predicted"/>
<dbReference type="InterPro" id="IPR025525">
    <property type="entry name" value="hAT-like_transposase_RNase-H"/>
</dbReference>
<organism evidence="2 3">
    <name type="scientific">Stylosanthes scabra</name>
    <dbReference type="NCBI Taxonomy" id="79078"/>
    <lineage>
        <taxon>Eukaryota</taxon>
        <taxon>Viridiplantae</taxon>
        <taxon>Streptophyta</taxon>
        <taxon>Embryophyta</taxon>
        <taxon>Tracheophyta</taxon>
        <taxon>Spermatophyta</taxon>
        <taxon>Magnoliopsida</taxon>
        <taxon>eudicotyledons</taxon>
        <taxon>Gunneridae</taxon>
        <taxon>Pentapetalae</taxon>
        <taxon>rosids</taxon>
        <taxon>fabids</taxon>
        <taxon>Fabales</taxon>
        <taxon>Fabaceae</taxon>
        <taxon>Papilionoideae</taxon>
        <taxon>50 kb inversion clade</taxon>
        <taxon>dalbergioids sensu lato</taxon>
        <taxon>Dalbergieae</taxon>
        <taxon>Pterocarpus clade</taxon>
        <taxon>Stylosanthes</taxon>
    </lineage>
</organism>
<keyword evidence="3" id="KW-1185">Reference proteome</keyword>
<name>A0ABU6SL10_9FABA</name>
<feature type="domain" description="hAT-like transposase RNase-H fold" evidence="1">
    <location>
        <begin position="1"/>
        <end position="56"/>
    </location>
</feature>
<protein>
    <recommendedName>
        <fullName evidence="1">hAT-like transposase RNase-H fold domain-containing protein</fullName>
    </recommendedName>
</protein>
<evidence type="ECO:0000313" key="3">
    <source>
        <dbReference type="Proteomes" id="UP001341840"/>
    </source>
</evidence>
<evidence type="ECO:0000259" key="1">
    <source>
        <dbReference type="Pfam" id="PF14372"/>
    </source>
</evidence>
<reference evidence="2 3" key="1">
    <citation type="journal article" date="2023" name="Plants (Basel)">
        <title>Bridging the Gap: Combining Genomics and Transcriptomics Approaches to Understand Stylosanthes scabra, an Orphan Legume from the Brazilian Caatinga.</title>
        <authorList>
            <person name="Ferreira-Neto J.R.C."/>
            <person name="da Silva M.D."/>
            <person name="Binneck E."/>
            <person name="de Melo N.F."/>
            <person name="da Silva R.H."/>
            <person name="de Melo A.L.T.M."/>
            <person name="Pandolfi V."/>
            <person name="Bustamante F.O."/>
            <person name="Brasileiro-Vidal A.C."/>
            <person name="Benko-Iseppon A.M."/>
        </authorList>
    </citation>
    <scope>NUCLEOTIDE SEQUENCE [LARGE SCALE GENOMIC DNA]</scope>
    <source>
        <tissue evidence="2">Leaves</tissue>
    </source>
</reference>
<comment type="caution">
    <text evidence="2">The sequence shown here is derived from an EMBL/GenBank/DDBJ whole genome shotgun (WGS) entry which is preliminary data.</text>
</comment>
<dbReference type="Proteomes" id="UP001341840">
    <property type="component" value="Unassembled WGS sequence"/>
</dbReference>
<dbReference type="PANTHER" id="PTHR23272">
    <property type="entry name" value="BED FINGER-RELATED"/>
    <property type="match status" value="1"/>
</dbReference>
<dbReference type="EMBL" id="JASCZI010060956">
    <property type="protein sequence ID" value="MED6136980.1"/>
    <property type="molecule type" value="Genomic_DNA"/>
</dbReference>
<sequence length="123" mass="13968">MAEKMFVKFKKYWDEYSVALAFGAIFDPRFKINTLFIAMVKLILTSQGSSVISQVSSPSTSTAPIRLIKDLMSRNQEAEVKSGKNQLDVYLNEATLFCNDVNKDVLQWWKDKSMFSSTITHGT</sequence>
<dbReference type="PANTHER" id="PTHR23272:SF166">
    <property type="entry name" value="ZINC FINGER BED DOMAIN-CONTAINING PROTEIN RICESLEEPER 2-LIKE ISOFORM X1"/>
    <property type="match status" value="1"/>
</dbReference>
<accession>A0ABU6SL10</accession>
<dbReference type="Pfam" id="PF14372">
    <property type="entry name" value="hAT-like_RNase-H"/>
    <property type="match status" value="1"/>
</dbReference>
<evidence type="ECO:0000313" key="2">
    <source>
        <dbReference type="EMBL" id="MED6136980.1"/>
    </source>
</evidence>